<dbReference type="PROSITE" id="PS50850">
    <property type="entry name" value="MFS"/>
    <property type="match status" value="1"/>
</dbReference>
<evidence type="ECO:0000256" key="5">
    <source>
        <dbReference type="ARBA" id="ARBA00022989"/>
    </source>
</evidence>
<feature type="transmembrane region" description="Helical" evidence="7">
    <location>
        <begin position="366"/>
        <end position="384"/>
    </location>
</feature>
<dbReference type="EMBL" id="BMNA01000004">
    <property type="protein sequence ID" value="GGM02881.1"/>
    <property type="molecule type" value="Genomic_DNA"/>
</dbReference>
<keyword evidence="3" id="KW-1003">Cell membrane</keyword>
<dbReference type="Gene3D" id="1.20.1250.20">
    <property type="entry name" value="MFS general substrate transporter like domains"/>
    <property type="match status" value="1"/>
</dbReference>
<feature type="transmembrane region" description="Helical" evidence="7">
    <location>
        <begin position="210"/>
        <end position="239"/>
    </location>
</feature>
<feature type="domain" description="Major facilitator superfamily (MFS) profile" evidence="9">
    <location>
        <begin position="1"/>
        <end position="389"/>
    </location>
</feature>
<dbReference type="GO" id="GO:0022857">
    <property type="term" value="F:transmembrane transporter activity"/>
    <property type="evidence" value="ECO:0007669"/>
    <property type="project" value="InterPro"/>
</dbReference>
<feature type="transmembrane region" description="Helical" evidence="7">
    <location>
        <begin position="163"/>
        <end position="189"/>
    </location>
</feature>
<feature type="transmembrane region" description="Helical" evidence="7">
    <location>
        <begin position="332"/>
        <end position="354"/>
    </location>
</feature>
<organism evidence="10 11">
    <name type="scientific">Nakamurella endophytica</name>
    <dbReference type="NCBI Taxonomy" id="1748367"/>
    <lineage>
        <taxon>Bacteria</taxon>
        <taxon>Bacillati</taxon>
        <taxon>Actinomycetota</taxon>
        <taxon>Actinomycetes</taxon>
        <taxon>Nakamurellales</taxon>
        <taxon>Nakamurellaceae</taxon>
        <taxon>Nakamurella</taxon>
    </lineage>
</organism>
<feature type="transmembrane region" description="Helical" evidence="7">
    <location>
        <begin position="272"/>
        <end position="293"/>
    </location>
</feature>
<comment type="subcellular location">
    <subcellularLocation>
        <location evidence="1">Cell membrane</location>
        <topology evidence="1">Multi-pass membrane protein</topology>
    </subcellularLocation>
</comment>
<dbReference type="AlphaFoldDB" id="A0A917SXS2"/>
<reference evidence="10" key="1">
    <citation type="journal article" date="2014" name="Int. J. Syst. Evol. Microbiol.">
        <title>Complete genome sequence of Corynebacterium casei LMG S-19264T (=DSM 44701T), isolated from a smear-ripened cheese.</title>
        <authorList>
            <consortium name="US DOE Joint Genome Institute (JGI-PGF)"/>
            <person name="Walter F."/>
            <person name="Albersmeier A."/>
            <person name="Kalinowski J."/>
            <person name="Ruckert C."/>
        </authorList>
    </citation>
    <scope>NUCLEOTIDE SEQUENCE</scope>
    <source>
        <strain evidence="10">CGMCC 4.7308</strain>
    </source>
</reference>
<keyword evidence="2" id="KW-0813">Transport</keyword>
<feature type="chain" id="PRO_5036930941" evidence="8">
    <location>
        <begin position="21"/>
        <end position="397"/>
    </location>
</feature>
<evidence type="ECO:0000256" key="3">
    <source>
        <dbReference type="ARBA" id="ARBA00022475"/>
    </source>
</evidence>
<evidence type="ECO:0000256" key="4">
    <source>
        <dbReference type="ARBA" id="ARBA00022692"/>
    </source>
</evidence>
<evidence type="ECO:0000256" key="1">
    <source>
        <dbReference type="ARBA" id="ARBA00004651"/>
    </source>
</evidence>
<keyword evidence="5 7" id="KW-1133">Transmembrane helix</keyword>
<dbReference type="InterPro" id="IPR050171">
    <property type="entry name" value="MFS_Transporters"/>
</dbReference>
<feature type="transmembrane region" description="Helical" evidence="7">
    <location>
        <begin position="245"/>
        <end position="265"/>
    </location>
</feature>
<name>A0A917SXS2_9ACTN</name>
<protein>
    <submittedName>
        <fullName evidence="10">MFS transporter</fullName>
    </submittedName>
</protein>
<dbReference type="InterPro" id="IPR011701">
    <property type="entry name" value="MFS"/>
</dbReference>
<feature type="transmembrane region" description="Helical" evidence="7">
    <location>
        <begin position="132"/>
        <end position="157"/>
    </location>
</feature>
<keyword evidence="6 7" id="KW-0472">Membrane</keyword>
<dbReference type="PANTHER" id="PTHR23517:SF13">
    <property type="entry name" value="MAJOR FACILITATOR SUPERFAMILY MFS_1"/>
    <property type="match status" value="1"/>
</dbReference>
<dbReference type="RefSeq" id="WP_229674324.1">
    <property type="nucleotide sequence ID" value="NZ_BMNA01000004.1"/>
</dbReference>
<reference evidence="10" key="2">
    <citation type="submission" date="2020-09" db="EMBL/GenBank/DDBJ databases">
        <authorList>
            <person name="Sun Q."/>
            <person name="Zhou Y."/>
        </authorList>
    </citation>
    <scope>NUCLEOTIDE SEQUENCE</scope>
    <source>
        <strain evidence="10">CGMCC 4.7308</strain>
    </source>
</reference>
<dbReference type="Proteomes" id="UP000655208">
    <property type="component" value="Unassembled WGS sequence"/>
</dbReference>
<keyword evidence="4 7" id="KW-0812">Transmembrane</keyword>
<evidence type="ECO:0000313" key="11">
    <source>
        <dbReference type="Proteomes" id="UP000655208"/>
    </source>
</evidence>
<dbReference type="InterPro" id="IPR036259">
    <property type="entry name" value="MFS_trans_sf"/>
</dbReference>
<dbReference type="CDD" id="cd06174">
    <property type="entry name" value="MFS"/>
    <property type="match status" value="1"/>
</dbReference>
<comment type="caution">
    <text evidence="10">The sequence shown here is derived from an EMBL/GenBank/DDBJ whole genome shotgun (WGS) entry which is preliminary data.</text>
</comment>
<evidence type="ECO:0000313" key="10">
    <source>
        <dbReference type="EMBL" id="GGM02881.1"/>
    </source>
</evidence>
<feature type="transmembrane region" description="Helical" evidence="7">
    <location>
        <begin position="299"/>
        <end position="320"/>
    </location>
</feature>
<dbReference type="Pfam" id="PF07690">
    <property type="entry name" value="MFS_1"/>
    <property type="match status" value="1"/>
</dbReference>
<evidence type="ECO:0000256" key="6">
    <source>
        <dbReference type="ARBA" id="ARBA00023136"/>
    </source>
</evidence>
<accession>A0A917SXS2</accession>
<evidence type="ECO:0000256" key="8">
    <source>
        <dbReference type="SAM" id="SignalP"/>
    </source>
</evidence>
<evidence type="ECO:0000259" key="9">
    <source>
        <dbReference type="PROSITE" id="PS50850"/>
    </source>
</evidence>
<dbReference type="SUPFAM" id="SSF103473">
    <property type="entry name" value="MFS general substrate transporter"/>
    <property type="match status" value="1"/>
</dbReference>
<dbReference type="InterPro" id="IPR020846">
    <property type="entry name" value="MFS_dom"/>
</dbReference>
<sequence>MLSRRAAFWLVAVTTSTLLAASSAPSPLYPVLQARFRFSSSTLTVVFAVYVLALLASLLTVGRLSDHVGRRPLLAAALLVDAAAMVVFLSADGVGALVVARVVQGVATGAAVGVVGAYLLDLQPADGSRLGSLVNSAAPTAGLGVGAAVTGLLVQYAPSPTHLVFAVFTGLFLVLAALVAVLPETVAPVPGAWSALRPRVSVPRAARRAFLGAVPTMVATWALGGLVLSVGGSLLGVVFGQTDHAVVGAVLGLFAAFGAVAAVLARDLGPAVTALSGSAALAAGTGMFAAALAAGSLPLFVVSAVVAGGGFGAAFLGALRSVTRLAQPHERAGLLSAVYVVSYLAFSVPAVVAGELIAELGLRATALWYAGLVGVLAVVSLLLASRAARRPATAARG</sequence>
<dbReference type="GO" id="GO:0005886">
    <property type="term" value="C:plasma membrane"/>
    <property type="evidence" value="ECO:0007669"/>
    <property type="project" value="UniProtKB-SubCell"/>
</dbReference>
<dbReference type="InterPro" id="IPR005829">
    <property type="entry name" value="Sugar_transporter_CS"/>
</dbReference>
<gene>
    <name evidence="10" type="ORF">GCM10011594_23750</name>
</gene>
<proteinExistence type="predicted"/>
<feature type="signal peptide" evidence="8">
    <location>
        <begin position="1"/>
        <end position="20"/>
    </location>
</feature>
<feature type="transmembrane region" description="Helical" evidence="7">
    <location>
        <begin position="39"/>
        <end position="61"/>
    </location>
</feature>
<dbReference type="PANTHER" id="PTHR23517">
    <property type="entry name" value="RESISTANCE PROTEIN MDTM, PUTATIVE-RELATED-RELATED"/>
    <property type="match status" value="1"/>
</dbReference>
<feature type="transmembrane region" description="Helical" evidence="7">
    <location>
        <begin position="73"/>
        <end position="91"/>
    </location>
</feature>
<keyword evidence="11" id="KW-1185">Reference proteome</keyword>
<evidence type="ECO:0000256" key="2">
    <source>
        <dbReference type="ARBA" id="ARBA00022448"/>
    </source>
</evidence>
<evidence type="ECO:0000256" key="7">
    <source>
        <dbReference type="SAM" id="Phobius"/>
    </source>
</evidence>
<dbReference type="PROSITE" id="PS00216">
    <property type="entry name" value="SUGAR_TRANSPORT_1"/>
    <property type="match status" value="1"/>
</dbReference>
<feature type="transmembrane region" description="Helical" evidence="7">
    <location>
        <begin position="97"/>
        <end position="120"/>
    </location>
</feature>
<keyword evidence="8" id="KW-0732">Signal</keyword>